<protein>
    <submittedName>
        <fullName evidence="2">Outer membrane autotransporter protein</fullName>
    </submittedName>
</protein>
<name>A0A840NQ26_9HYPH</name>
<keyword evidence="3" id="KW-1185">Reference proteome</keyword>
<proteinExistence type="predicted"/>
<dbReference type="AlphaFoldDB" id="A0A840NQ26"/>
<dbReference type="InterPro" id="IPR036709">
    <property type="entry name" value="Autotransporte_beta_dom_sf"/>
</dbReference>
<gene>
    <name evidence="2" type="ORF">HNQ69_001083</name>
</gene>
<dbReference type="Pfam" id="PF03797">
    <property type="entry name" value="Autotransporter"/>
    <property type="match status" value="1"/>
</dbReference>
<dbReference type="GO" id="GO:0019867">
    <property type="term" value="C:outer membrane"/>
    <property type="evidence" value="ECO:0007669"/>
    <property type="project" value="InterPro"/>
</dbReference>
<feature type="domain" description="Autotransporter" evidence="1">
    <location>
        <begin position="1"/>
        <end position="150"/>
    </location>
</feature>
<organism evidence="2 3">
    <name type="scientific">Bartonella callosciuri</name>
    <dbReference type="NCBI Taxonomy" id="686223"/>
    <lineage>
        <taxon>Bacteria</taxon>
        <taxon>Pseudomonadati</taxon>
        <taxon>Pseudomonadota</taxon>
        <taxon>Alphaproteobacteria</taxon>
        <taxon>Hyphomicrobiales</taxon>
        <taxon>Bartonellaceae</taxon>
        <taxon>Bartonella</taxon>
    </lineage>
</organism>
<evidence type="ECO:0000259" key="1">
    <source>
        <dbReference type="PROSITE" id="PS51208"/>
    </source>
</evidence>
<comment type="caution">
    <text evidence="2">The sequence shown here is derived from an EMBL/GenBank/DDBJ whole genome shotgun (WGS) entry which is preliminary data.</text>
</comment>
<evidence type="ECO:0000313" key="3">
    <source>
        <dbReference type="Proteomes" id="UP000561417"/>
    </source>
</evidence>
<evidence type="ECO:0000313" key="2">
    <source>
        <dbReference type="EMBL" id="MBB5073950.1"/>
    </source>
</evidence>
<dbReference type="EMBL" id="JACHIM010000004">
    <property type="protein sequence ID" value="MBB5073950.1"/>
    <property type="molecule type" value="Genomic_DNA"/>
</dbReference>
<dbReference type="InterPro" id="IPR005546">
    <property type="entry name" value="Autotransporte_beta"/>
</dbReference>
<accession>A0A840NQ26</accession>
<sequence length="150" mass="16536">MNASVTIGKKFATNMAGIEFEPQAQLAYQNLMFDTLANADNFTIEMNNLSQWLIHIGGRLSKIIITAENGRSLSFYGKVNAIKTFCDDEAIHVDKNYQLDPMGSLLEDGVGISAQLSQSVSLHGDINYQQKAQKTGIKGTSFSSGMRYQF</sequence>
<dbReference type="PROSITE" id="PS51208">
    <property type="entry name" value="AUTOTRANSPORTER"/>
    <property type="match status" value="1"/>
</dbReference>
<dbReference type="NCBIfam" id="TIGR01414">
    <property type="entry name" value="autotrans_barl"/>
    <property type="match status" value="1"/>
</dbReference>
<dbReference type="Gene3D" id="2.40.128.130">
    <property type="entry name" value="Autotransporter beta-domain"/>
    <property type="match status" value="1"/>
</dbReference>
<dbReference type="SUPFAM" id="SSF103515">
    <property type="entry name" value="Autotransporter"/>
    <property type="match status" value="1"/>
</dbReference>
<dbReference type="InterPro" id="IPR006315">
    <property type="entry name" value="OM_autotransptr_brl_dom"/>
</dbReference>
<reference evidence="2 3" key="1">
    <citation type="submission" date="2020-08" db="EMBL/GenBank/DDBJ databases">
        <title>Genomic Encyclopedia of Type Strains, Phase IV (KMG-IV): sequencing the most valuable type-strain genomes for metagenomic binning, comparative biology and taxonomic classification.</title>
        <authorList>
            <person name="Goeker M."/>
        </authorList>
    </citation>
    <scope>NUCLEOTIDE SEQUENCE [LARGE SCALE GENOMIC DNA]</scope>
    <source>
        <strain evidence="2 3">DSM 28538</strain>
    </source>
</reference>
<dbReference type="Proteomes" id="UP000561417">
    <property type="component" value="Unassembled WGS sequence"/>
</dbReference>